<dbReference type="Gene3D" id="1.20.140.10">
    <property type="entry name" value="Butyryl-CoA Dehydrogenase, subunit A, domain 3"/>
    <property type="match status" value="1"/>
</dbReference>
<dbReference type="PANTHER" id="PTHR43831:SF1">
    <property type="entry name" value="ISOBUTYRYL-COA DEHYDROGENASE, MITOCHONDRIAL"/>
    <property type="match status" value="1"/>
</dbReference>
<organism evidence="7 8">
    <name type="scientific">Cupriavidus plantarum</name>
    <dbReference type="NCBI Taxonomy" id="942865"/>
    <lineage>
        <taxon>Bacteria</taxon>
        <taxon>Pseudomonadati</taxon>
        <taxon>Pseudomonadota</taxon>
        <taxon>Betaproteobacteria</taxon>
        <taxon>Burkholderiales</taxon>
        <taxon>Burkholderiaceae</taxon>
        <taxon>Cupriavidus</taxon>
    </lineage>
</organism>
<dbReference type="InterPro" id="IPR046373">
    <property type="entry name" value="Acyl-CoA_Oxase/DH_mid-dom_sf"/>
</dbReference>
<keyword evidence="8" id="KW-1185">Reference proteome</keyword>
<dbReference type="SUPFAM" id="SSF56645">
    <property type="entry name" value="Acyl-CoA dehydrogenase NM domain-like"/>
    <property type="match status" value="1"/>
</dbReference>
<accession>A0A316F2X1</accession>
<protein>
    <submittedName>
        <fullName evidence="7">Alkylation response protein AidB-like acyl-CoA dehydrogenase</fullName>
    </submittedName>
</protein>
<evidence type="ECO:0000256" key="4">
    <source>
        <dbReference type="ARBA" id="ARBA00022827"/>
    </source>
</evidence>
<evidence type="ECO:0000259" key="6">
    <source>
        <dbReference type="Pfam" id="PF02771"/>
    </source>
</evidence>
<dbReference type="InterPro" id="IPR037069">
    <property type="entry name" value="AcylCoA_DH/ox_N_sf"/>
</dbReference>
<dbReference type="InterPro" id="IPR009075">
    <property type="entry name" value="AcylCo_DH/oxidase_C"/>
</dbReference>
<dbReference type="Proteomes" id="UP000245754">
    <property type="component" value="Unassembled WGS sequence"/>
</dbReference>
<reference evidence="7 8" key="1">
    <citation type="submission" date="2018-05" db="EMBL/GenBank/DDBJ databases">
        <title>Genomic Encyclopedia of Type Strains, Phase IV (KMG-V): Genome sequencing to study the core and pangenomes of soil and plant-associated prokaryotes.</title>
        <authorList>
            <person name="Whitman W."/>
        </authorList>
    </citation>
    <scope>NUCLEOTIDE SEQUENCE [LARGE SCALE GENOMIC DNA]</scope>
    <source>
        <strain evidence="7 8">SLV-132</strain>
    </source>
</reference>
<evidence type="ECO:0000256" key="1">
    <source>
        <dbReference type="ARBA" id="ARBA00001974"/>
    </source>
</evidence>
<dbReference type="Gene3D" id="2.40.110.10">
    <property type="entry name" value="Butyryl-CoA Dehydrogenase, subunit A, domain 2"/>
    <property type="match status" value="1"/>
</dbReference>
<gene>
    <name evidence="7" type="ORF">C7419_1012029</name>
</gene>
<dbReference type="PANTHER" id="PTHR43831">
    <property type="entry name" value="ISOBUTYRYL-COA DEHYDROGENASE"/>
    <property type="match status" value="1"/>
</dbReference>
<dbReference type="InterPro" id="IPR009100">
    <property type="entry name" value="AcylCoA_DH/oxidase_NM_dom_sf"/>
</dbReference>
<dbReference type="InterPro" id="IPR013786">
    <property type="entry name" value="AcylCoA_DH/ox_N"/>
</dbReference>
<keyword evidence="4" id="KW-0274">FAD</keyword>
<evidence type="ECO:0000313" key="7">
    <source>
        <dbReference type="EMBL" id="PWK38138.1"/>
    </source>
</evidence>
<comment type="caution">
    <text evidence="7">The sequence shown here is derived from an EMBL/GenBank/DDBJ whole genome shotgun (WGS) entry which is preliminary data.</text>
</comment>
<dbReference type="PIRSF" id="PIRSF016578">
    <property type="entry name" value="HsaA"/>
    <property type="match status" value="1"/>
</dbReference>
<keyword evidence="3" id="KW-0285">Flavoprotein</keyword>
<dbReference type="SUPFAM" id="SSF47203">
    <property type="entry name" value="Acyl-CoA dehydrogenase C-terminal domain-like"/>
    <property type="match status" value="1"/>
</dbReference>
<feature type="domain" description="Acyl-CoA dehydrogenase/oxidase C-terminal" evidence="5">
    <location>
        <begin position="301"/>
        <end position="398"/>
    </location>
</feature>
<dbReference type="GO" id="GO:0016627">
    <property type="term" value="F:oxidoreductase activity, acting on the CH-CH group of donors"/>
    <property type="evidence" value="ECO:0007669"/>
    <property type="project" value="InterPro"/>
</dbReference>
<comment type="cofactor">
    <cofactor evidence="1">
        <name>FAD</name>
        <dbReference type="ChEBI" id="CHEBI:57692"/>
    </cofactor>
</comment>
<sequence length="417" mass="43881">MSTVLLRADAFAGAPFSSAPLSGTAIAEDRLAAITARLAANAATHDASGAFPHDNFALLHAEGLIAQVVPREHGGGGASLSEARRIVAAVARGDAATALVLTMTYLQHRAIGRRDAHWPDPVRREVFATAVEHGALINALRVEPQLGSPARGGLPATIARRVEDGWRVSGHKLYTTGIPALRWLSVWARTDEPEPRVGIFLVPGPAAGLENIRGNITIVESWNHLGLRASGSHEAVIDDVWIPAAHAVDVRAPAAWAPAGASQADIDANADQQAWMIVLLGSLYDAVARAGFDWLRGFLRARAPGSLGAPLASLPRVQEHAGEIAALLRTNAVLLDAAAADADRGAPGTAQDSGLLKFTVTGNAIRALELALQLSGNHGLSRNNPLERHYRDVLCSRIHTPQNDSILVAAGREALEA</sequence>
<dbReference type="Pfam" id="PF02771">
    <property type="entry name" value="Acyl-CoA_dh_N"/>
    <property type="match status" value="1"/>
</dbReference>
<dbReference type="EMBL" id="QGGT01000001">
    <property type="protein sequence ID" value="PWK38138.1"/>
    <property type="molecule type" value="Genomic_DNA"/>
</dbReference>
<dbReference type="InterPro" id="IPR052547">
    <property type="entry name" value="Mito_Isobutyryl-CoADH"/>
</dbReference>
<dbReference type="AlphaFoldDB" id="A0A316F2X1"/>
<dbReference type="InterPro" id="IPR036250">
    <property type="entry name" value="AcylCo_DH-like_C"/>
</dbReference>
<evidence type="ECO:0000256" key="2">
    <source>
        <dbReference type="ARBA" id="ARBA00009347"/>
    </source>
</evidence>
<comment type="similarity">
    <text evidence="2">Belongs to the acyl-CoA dehydrogenase family.</text>
</comment>
<feature type="domain" description="Acyl-CoA dehydrogenase/oxidase N-terminal" evidence="6">
    <location>
        <begin position="34"/>
        <end position="103"/>
    </location>
</feature>
<dbReference type="GeneID" id="98339418"/>
<evidence type="ECO:0000259" key="5">
    <source>
        <dbReference type="Pfam" id="PF00441"/>
    </source>
</evidence>
<name>A0A316F2X1_9BURK</name>
<proteinExistence type="inferred from homology"/>
<dbReference type="GO" id="GO:0050660">
    <property type="term" value="F:flavin adenine dinucleotide binding"/>
    <property type="evidence" value="ECO:0007669"/>
    <property type="project" value="InterPro"/>
</dbReference>
<dbReference type="RefSeq" id="WP_109581767.1">
    <property type="nucleotide sequence ID" value="NZ_CAJPUX010000001.1"/>
</dbReference>
<evidence type="ECO:0000313" key="8">
    <source>
        <dbReference type="Proteomes" id="UP000245754"/>
    </source>
</evidence>
<dbReference type="Pfam" id="PF00441">
    <property type="entry name" value="Acyl-CoA_dh_1"/>
    <property type="match status" value="1"/>
</dbReference>
<dbReference type="Gene3D" id="1.10.540.10">
    <property type="entry name" value="Acyl-CoA dehydrogenase/oxidase, N-terminal domain"/>
    <property type="match status" value="1"/>
</dbReference>
<evidence type="ECO:0000256" key="3">
    <source>
        <dbReference type="ARBA" id="ARBA00022630"/>
    </source>
</evidence>